<evidence type="ECO:0000313" key="1">
    <source>
        <dbReference type="EMBL" id="GMN68802.1"/>
    </source>
</evidence>
<reference evidence="1" key="1">
    <citation type="submission" date="2023-07" db="EMBL/GenBank/DDBJ databases">
        <title>draft genome sequence of fig (Ficus carica).</title>
        <authorList>
            <person name="Takahashi T."/>
            <person name="Nishimura K."/>
        </authorList>
    </citation>
    <scope>NUCLEOTIDE SEQUENCE</scope>
</reference>
<dbReference type="AlphaFoldDB" id="A0AA88E651"/>
<accession>A0AA88E651</accession>
<dbReference type="EMBL" id="BTGU01000699">
    <property type="protein sequence ID" value="GMN68802.1"/>
    <property type="molecule type" value="Genomic_DNA"/>
</dbReference>
<name>A0AA88E651_FICCA</name>
<protein>
    <submittedName>
        <fullName evidence="1">Uncharacterized protein</fullName>
    </submittedName>
</protein>
<sequence length="18" mass="2031">MEAIRGRVFQLRGTPGQD</sequence>
<keyword evidence="2" id="KW-1185">Reference proteome</keyword>
<feature type="non-terminal residue" evidence="1">
    <location>
        <position position="18"/>
    </location>
</feature>
<dbReference type="Proteomes" id="UP001187192">
    <property type="component" value="Unassembled WGS sequence"/>
</dbReference>
<evidence type="ECO:0000313" key="2">
    <source>
        <dbReference type="Proteomes" id="UP001187192"/>
    </source>
</evidence>
<proteinExistence type="predicted"/>
<organism evidence="1 2">
    <name type="scientific">Ficus carica</name>
    <name type="common">Common fig</name>
    <dbReference type="NCBI Taxonomy" id="3494"/>
    <lineage>
        <taxon>Eukaryota</taxon>
        <taxon>Viridiplantae</taxon>
        <taxon>Streptophyta</taxon>
        <taxon>Embryophyta</taxon>
        <taxon>Tracheophyta</taxon>
        <taxon>Spermatophyta</taxon>
        <taxon>Magnoliopsida</taxon>
        <taxon>eudicotyledons</taxon>
        <taxon>Gunneridae</taxon>
        <taxon>Pentapetalae</taxon>
        <taxon>rosids</taxon>
        <taxon>fabids</taxon>
        <taxon>Rosales</taxon>
        <taxon>Moraceae</taxon>
        <taxon>Ficeae</taxon>
        <taxon>Ficus</taxon>
    </lineage>
</organism>
<comment type="caution">
    <text evidence="1">The sequence shown here is derived from an EMBL/GenBank/DDBJ whole genome shotgun (WGS) entry which is preliminary data.</text>
</comment>
<gene>
    <name evidence="1" type="ORF">TIFTF001_037861</name>
</gene>